<dbReference type="Pfam" id="PF26309">
    <property type="entry name" value="DUF8082"/>
    <property type="match status" value="1"/>
</dbReference>
<gene>
    <name evidence="2" type="ORF">ACFSR9_07200</name>
</gene>
<proteinExistence type="predicted"/>
<evidence type="ECO:0000313" key="2">
    <source>
        <dbReference type="EMBL" id="MFD2609224.1"/>
    </source>
</evidence>
<feature type="domain" description="DUF8082" evidence="1">
    <location>
        <begin position="74"/>
        <end position="132"/>
    </location>
</feature>
<dbReference type="Proteomes" id="UP001597475">
    <property type="component" value="Unassembled WGS sequence"/>
</dbReference>
<sequence length="137" mass="14902">MSHASWPAGLTPQTPLPFRLWRVMTALQTELTLEDAARACSLTPEEMQAAQSETAAWVARATKRQEPLDAAQEAEVTAALTSVVGPMARLMIEDVLADLEDEGQVASLNALLSRLAPELTAEQRTTFAARLRARSLM</sequence>
<dbReference type="EMBL" id="JBHUMK010000031">
    <property type="protein sequence ID" value="MFD2609224.1"/>
    <property type="molecule type" value="Genomic_DNA"/>
</dbReference>
<accession>A0ABW5P1V3</accession>
<organism evidence="2 3">
    <name type="scientific">Deinococcus taklimakanensis</name>
    <dbReference type="NCBI Taxonomy" id="536443"/>
    <lineage>
        <taxon>Bacteria</taxon>
        <taxon>Thermotogati</taxon>
        <taxon>Deinococcota</taxon>
        <taxon>Deinococci</taxon>
        <taxon>Deinococcales</taxon>
        <taxon>Deinococcaceae</taxon>
        <taxon>Deinococcus</taxon>
    </lineage>
</organism>
<dbReference type="RefSeq" id="WP_386844423.1">
    <property type="nucleotide sequence ID" value="NZ_JBHUMK010000031.1"/>
</dbReference>
<evidence type="ECO:0000259" key="1">
    <source>
        <dbReference type="Pfam" id="PF26309"/>
    </source>
</evidence>
<evidence type="ECO:0000313" key="3">
    <source>
        <dbReference type="Proteomes" id="UP001597475"/>
    </source>
</evidence>
<keyword evidence="3" id="KW-1185">Reference proteome</keyword>
<protein>
    <recommendedName>
        <fullName evidence="1">DUF8082 domain-containing protein</fullName>
    </recommendedName>
</protein>
<reference evidence="3" key="1">
    <citation type="journal article" date="2019" name="Int. J. Syst. Evol. Microbiol.">
        <title>The Global Catalogue of Microorganisms (GCM) 10K type strain sequencing project: providing services to taxonomists for standard genome sequencing and annotation.</title>
        <authorList>
            <consortium name="The Broad Institute Genomics Platform"/>
            <consortium name="The Broad Institute Genome Sequencing Center for Infectious Disease"/>
            <person name="Wu L."/>
            <person name="Ma J."/>
        </authorList>
    </citation>
    <scope>NUCLEOTIDE SEQUENCE [LARGE SCALE GENOMIC DNA]</scope>
    <source>
        <strain evidence="3">KCTC 33842</strain>
    </source>
</reference>
<dbReference type="InterPro" id="IPR058395">
    <property type="entry name" value="DUF8082"/>
</dbReference>
<comment type="caution">
    <text evidence="2">The sequence shown here is derived from an EMBL/GenBank/DDBJ whole genome shotgun (WGS) entry which is preliminary data.</text>
</comment>
<name>A0ABW5P1V3_9DEIO</name>